<comment type="caution">
    <text evidence="2">The sequence shown here is derived from an EMBL/GenBank/DDBJ whole genome shotgun (WGS) entry which is preliminary data.</text>
</comment>
<feature type="transmembrane region" description="Helical" evidence="1">
    <location>
        <begin position="20"/>
        <end position="36"/>
    </location>
</feature>
<evidence type="ECO:0000313" key="2">
    <source>
        <dbReference type="EMBL" id="KAL0947322.1"/>
    </source>
</evidence>
<keyword evidence="1" id="KW-0812">Transmembrane</keyword>
<gene>
    <name evidence="2" type="ORF">HGRIS_013441</name>
</gene>
<keyword evidence="3" id="KW-1185">Reference proteome</keyword>
<protein>
    <submittedName>
        <fullName evidence="2">Uncharacterized protein</fullName>
    </submittedName>
</protein>
<dbReference type="EMBL" id="JASNQZ010000015">
    <property type="protein sequence ID" value="KAL0947322.1"/>
    <property type="molecule type" value="Genomic_DNA"/>
</dbReference>
<organism evidence="2 3">
    <name type="scientific">Hohenbuehelia grisea</name>
    <dbReference type="NCBI Taxonomy" id="104357"/>
    <lineage>
        <taxon>Eukaryota</taxon>
        <taxon>Fungi</taxon>
        <taxon>Dikarya</taxon>
        <taxon>Basidiomycota</taxon>
        <taxon>Agaricomycotina</taxon>
        <taxon>Agaricomycetes</taxon>
        <taxon>Agaricomycetidae</taxon>
        <taxon>Agaricales</taxon>
        <taxon>Pleurotineae</taxon>
        <taxon>Pleurotaceae</taxon>
        <taxon>Hohenbuehelia</taxon>
    </lineage>
</organism>
<evidence type="ECO:0000313" key="3">
    <source>
        <dbReference type="Proteomes" id="UP001556367"/>
    </source>
</evidence>
<sequence>MGSLTDTEYLVRKGIFTGHRWLSFVTPPLYIAFVLARRGPMALSMNNTLRATWVGGGTGAAVGAGFEYARSAFSNEDVVRMRRFNAAHNAAVIRAEDHSTICALIFSMFFPAFFWNQARLVHLILGGAGIGSAIGSWNYIGITNMGPDSPLQALLPPVPTSPGSPPPES</sequence>
<reference evidence="3" key="1">
    <citation type="submission" date="2024-06" db="EMBL/GenBank/DDBJ databases">
        <title>Multi-omics analyses provide insights into the biosynthesis of the anticancer antibiotic pleurotin in Hohenbuehelia grisea.</title>
        <authorList>
            <person name="Weaver J.A."/>
            <person name="Alberti F."/>
        </authorList>
    </citation>
    <scope>NUCLEOTIDE SEQUENCE [LARGE SCALE GENOMIC DNA]</scope>
    <source>
        <strain evidence="3">T-177</strain>
    </source>
</reference>
<dbReference type="Proteomes" id="UP001556367">
    <property type="component" value="Unassembled WGS sequence"/>
</dbReference>
<proteinExistence type="predicted"/>
<accession>A0ABR3IVH7</accession>
<name>A0ABR3IVH7_9AGAR</name>
<feature type="transmembrane region" description="Helical" evidence="1">
    <location>
        <begin position="120"/>
        <end position="140"/>
    </location>
</feature>
<keyword evidence="1" id="KW-0472">Membrane</keyword>
<keyword evidence="1" id="KW-1133">Transmembrane helix</keyword>
<evidence type="ECO:0000256" key="1">
    <source>
        <dbReference type="SAM" id="Phobius"/>
    </source>
</evidence>